<reference evidence="3 4" key="1">
    <citation type="submission" date="2018-11" db="EMBL/GenBank/DDBJ databases">
        <title>Aureibaculum marinum gen. nov., sp. nov., a member of the family Flavobacteriaceae isolated from the Bohai Sea.</title>
        <authorList>
            <person name="Ji X."/>
        </authorList>
    </citation>
    <scope>NUCLEOTIDE SEQUENCE [LARGE SCALE GENOMIC DNA]</scope>
    <source>
        <strain evidence="3 4">BH-SD17</strain>
    </source>
</reference>
<dbReference type="InterPro" id="IPR038636">
    <property type="entry name" value="Wzi_sf"/>
</dbReference>
<dbReference type="Pfam" id="PF03544">
    <property type="entry name" value="TonB_C"/>
    <property type="match status" value="1"/>
</dbReference>
<evidence type="ECO:0000313" key="4">
    <source>
        <dbReference type="Proteomes" id="UP000270856"/>
    </source>
</evidence>
<accession>A0A3N4P375</accession>
<dbReference type="Proteomes" id="UP000270856">
    <property type="component" value="Unassembled WGS sequence"/>
</dbReference>
<dbReference type="OrthoDB" id="9808260at2"/>
<proteinExistence type="predicted"/>
<keyword evidence="4" id="KW-1185">Reference proteome</keyword>
<dbReference type="SUPFAM" id="SSF74653">
    <property type="entry name" value="TolA/TonB C-terminal domain"/>
    <property type="match status" value="1"/>
</dbReference>
<evidence type="ECO:0000313" key="3">
    <source>
        <dbReference type="EMBL" id="RPD99050.1"/>
    </source>
</evidence>
<organism evidence="3 4">
    <name type="scientific">Aureibaculum marinum</name>
    <dbReference type="NCBI Taxonomy" id="2487930"/>
    <lineage>
        <taxon>Bacteria</taxon>
        <taxon>Pseudomonadati</taxon>
        <taxon>Bacteroidota</taxon>
        <taxon>Flavobacteriia</taxon>
        <taxon>Flavobacteriales</taxon>
        <taxon>Flavobacteriaceae</taxon>
        <taxon>Aureibaculum</taxon>
    </lineage>
</organism>
<gene>
    <name evidence="3" type="ORF">EGM88_04155</name>
</gene>
<evidence type="ECO:0000256" key="1">
    <source>
        <dbReference type="SAM" id="MobiDB-lite"/>
    </source>
</evidence>
<dbReference type="Gene3D" id="2.40.160.130">
    <property type="entry name" value="Capsule assembly protein Wzi"/>
    <property type="match status" value="1"/>
</dbReference>
<comment type="caution">
    <text evidence="3">The sequence shown here is derived from an EMBL/GenBank/DDBJ whole genome shotgun (WGS) entry which is preliminary data.</text>
</comment>
<name>A0A3N4P375_9FLAO</name>
<feature type="domain" description="TonB C-terminal" evidence="2">
    <location>
        <begin position="56"/>
        <end position="124"/>
    </location>
</feature>
<protein>
    <submittedName>
        <fullName evidence="3">Gliding motility protein RemB</fullName>
    </submittedName>
</protein>
<dbReference type="EMBL" id="RPFJ01000005">
    <property type="protein sequence ID" value="RPD99050.1"/>
    <property type="molecule type" value="Genomic_DNA"/>
</dbReference>
<dbReference type="GO" id="GO:0055085">
    <property type="term" value="P:transmembrane transport"/>
    <property type="evidence" value="ECO:0007669"/>
    <property type="project" value="InterPro"/>
</dbReference>
<dbReference type="Gene3D" id="3.30.1150.10">
    <property type="match status" value="1"/>
</dbReference>
<evidence type="ECO:0000259" key="2">
    <source>
        <dbReference type="Pfam" id="PF03544"/>
    </source>
</evidence>
<dbReference type="AlphaFoldDB" id="A0A3N4P375"/>
<feature type="region of interest" description="Disordered" evidence="1">
    <location>
        <begin position="141"/>
        <end position="166"/>
    </location>
</feature>
<sequence>MRKLIIVTLLIFSNYLLAQEDIYPIYKGCDASDETTLASCFNQNLTKDVLAEFKVPDNVKRDNYKGTVHVIFVVTKTGEFEVLYVRSAYKELETEAKRVFTQLPKTKPATYNGRPIDMRFGLPIQIPLGSQPTPEKITKERGEENLVVNNPTPTPAPPKQPSTIKTPKKDIQNAVKSTYFPEHQSELNIPFTHSTYDELNYYFDKGENSHTGFKPYLYSEAAKYVNLDTQKTALFKNKSSKWGQKLWNEHFFKVQKDDYWFTINPIFDLQLGKDNSDDVDYTYNNTRAVQIQGGLGKNFNFSASIYESQGRFADYINDFARANRPSGASSYGLVPGRGKAKDFKENSFDYPVAEAYLTYTPSKFFNFQFGHGKNFIGDGYRSMMLSDVATSYPHLKISTQFWKIKYTNVWMWLEDVRPTLNENGLSARKFVAMHHLSWNVTKKINISLFEATVTKKDENNGFDINYFNPIIFYRAIEFSRGSGGGNALIGLGTKYKVSDNFSTYTQFVLDELTVGRFFDGDGYWGNKFSLQLGAKYYNAFNVENLYLQGEFNLARPYTYSHETPILNYGHYNQPLGHLWGSNFWEFVGIARYKKDRWFGSAKLNIGNKGFDINGLNYGGNIYLSNDDRTGNTGVELLQGNNTRVFIADLQGGYLVNPATNTKLFAGFTYRKFNPAQAITDNGNETTTWFTIGLKADLFNWYFDF</sequence>
<dbReference type="RefSeq" id="WP_123896716.1">
    <property type="nucleotide sequence ID" value="NZ_RPFJ01000005.1"/>
</dbReference>
<dbReference type="InterPro" id="IPR037682">
    <property type="entry name" value="TonB_C"/>
</dbReference>